<name>A0A644WR28_9ZZZZ</name>
<protein>
    <submittedName>
        <fullName evidence="1">Uncharacterized protein</fullName>
    </submittedName>
</protein>
<evidence type="ECO:0000313" key="1">
    <source>
        <dbReference type="EMBL" id="MPM05918.1"/>
    </source>
</evidence>
<comment type="caution">
    <text evidence="1">The sequence shown here is derived from an EMBL/GenBank/DDBJ whole genome shotgun (WGS) entry which is preliminary data.</text>
</comment>
<organism evidence="1">
    <name type="scientific">bioreactor metagenome</name>
    <dbReference type="NCBI Taxonomy" id="1076179"/>
    <lineage>
        <taxon>unclassified sequences</taxon>
        <taxon>metagenomes</taxon>
        <taxon>ecological metagenomes</taxon>
    </lineage>
</organism>
<dbReference type="AlphaFoldDB" id="A0A644WR28"/>
<dbReference type="EMBL" id="VSSQ01001177">
    <property type="protein sequence ID" value="MPM05918.1"/>
    <property type="molecule type" value="Genomic_DNA"/>
</dbReference>
<proteinExistence type="predicted"/>
<gene>
    <name evidence="1" type="ORF">SDC9_52213</name>
</gene>
<accession>A0A644WR28</accession>
<reference evidence="1" key="1">
    <citation type="submission" date="2019-08" db="EMBL/GenBank/DDBJ databases">
        <authorList>
            <person name="Kucharzyk K."/>
            <person name="Murdoch R.W."/>
            <person name="Higgins S."/>
            <person name="Loffler F."/>
        </authorList>
    </citation>
    <scope>NUCLEOTIDE SEQUENCE</scope>
</reference>
<sequence>MRAFFFVVYTFLWLSNFAQNDSLPLRYLPLEQKFEFRLDSNIKIIFNKKQSETSCKLNAKVDTLSCFRSPMNDSVVIRINDYDITIYKLYIHENDILEIKRPSEFVRITVNYGKKVLVEKIQNEKFLTIIEFDKKGRCIYMKTGELFNYRFRIINEKEFYKNGKIKRNYNRINGNDCTSEYYNRRGVYKKSFGGNYF</sequence>